<name>A0A0F9M7C6_9ZZZZ</name>
<dbReference type="AlphaFoldDB" id="A0A0F9M7C6"/>
<organism evidence="1">
    <name type="scientific">marine sediment metagenome</name>
    <dbReference type="NCBI Taxonomy" id="412755"/>
    <lineage>
        <taxon>unclassified sequences</taxon>
        <taxon>metagenomes</taxon>
        <taxon>ecological metagenomes</taxon>
    </lineage>
</organism>
<protein>
    <submittedName>
        <fullName evidence="1">Uncharacterized protein</fullName>
    </submittedName>
</protein>
<sequence length="63" mass="7205">MTQMKWRVATGPAHTNVDVFTRTLPTETWARNGSLVFDAAEWPFILTAIPRSWEVESARFPNV</sequence>
<proteinExistence type="predicted"/>
<evidence type="ECO:0000313" key="1">
    <source>
        <dbReference type="EMBL" id="KKN03275.1"/>
    </source>
</evidence>
<comment type="caution">
    <text evidence="1">The sequence shown here is derived from an EMBL/GenBank/DDBJ whole genome shotgun (WGS) entry which is preliminary data.</text>
</comment>
<dbReference type="EMBL" id="LAZR01005053">
    <property type="protein sequence ID" value="KKN03275.1"/>
    <property type="molecule type" value="Genomic_DNA"/>
</dbReference>
<gene>
    <name evidence="1" type="ORF">LCGC14_1109410</name>
</gene>
<reference evidence="1" key="1">
    <citation type="journal article" date="2015" name="Nature">
        <title>Complex archaea that bridge the gap between prokaryotes and eukaryotes.</title>
        <authorList>
            <person name="Spang A."/>
            <person name="Saw J.H."/>
            <person name="Jorgensen S.L."/>
            <person name="Zaremba-Niedzwiedzka K."/>
            <person name="Martijn J."/>
            <person name="Lind A.E."/>
            <person name="van Eijk R."/>
            <person name="Schleper C."/>
            <person name="Guy L."/>
            <person name="Ettema T.J."/>
        </authorList>
    </citation>
    <scope>NUCLEOTIDE SEQUENCE</scope>
</reference>
<accession>A0A0F9M7C6</accession>